<protein>
    <submittedName>
        <fullName evidence="4">Uncharacterized protein</fullName>
    </submittedName>
</protein>
<comment type="similarity">
    <text evidence="1">Belongs to the PhzF family.</text>
</comment>
<dbReference type="GO" id="GO:0016853">
    <property type="term" value="F:isomerase activity"/>
    <property type="evidence" value="ECO:0007669"/>
    <property type="project" value="UniProtKB-KW"/>
</dbReference>
<evidence type="ECO:0000256" key="2">
    <source>
        <dbReference type="ARBA" id="ARBA00023235"/>
    </source>
</evidence>
<dbReference type="Gene3D" id="3.10.310.10">
    <property type="entry name" value="Diaminopimelate Epimerase, Chain A, domain 1"/>
    <property type="match status" value="4"/>
</dbReference>
<dbReference type="SUPFAM" id="SSF54506">
    <property type="entry name" value="Diaminopimelate epimerase-like"/>
    <property type="match status" value="2"/>
</dbReference>
<feature type="signal peptide" evidence="3">
    <location>
        <begin position="1"/>
        <end position="18"/>
    </location>
</feature>
<evidence type="ECO:0000256" key="1">
    <source>
        <dbReference type="ARBA" id="ARBA00008270"/>
    </source>
</evidence>
<dbReference type="NCBIfam" id="TIGR00654">
    <property type="entry name" value="PhzF_family"/>
    <property type="match status" value="2"/>
</dbReference>
<comment type="caution">
    <text evidence="4">The sequence shown here is derived from an EMBL/GenBank/DDBJ whole genome shotgun (WGS) entry which is preliminary data.</text>
</comment>
<keyword evidence="5" id="KW-1185">Reference proteome</keyword>
<keyword evidence="2" id="KW-0413">Isomerase</keyword>
<sequence>MTKLVLFIVDAFTTKVFGGNAAGVVMIPYDHSLEESAMQKIASELNKPMTAFVQPASSDNGCTRFTILWFNPVSKGAFCGHATLAASHVLFNEIKVASRAIELESPVGLLEISNTDRGIGIRFPISSVERIAEPGESHIKLLHLFMNHNNTKQQIASGDIEFYYSQAINDILVFVNAMTKQQMDMLEFELSNEIADAAKSLGIRAVVVLAESDDKRFDSLARVFGVQGTIGEDQVTGSAHTAIASVFLQKFGKRILRARQCSQRGGDLLVEVEQGNSCVVITGSAVTIVSGIMYAFADAPFKGNQAAIVLVPLDNPLSETTMQRLASEMNISETAYITPVTKGFIDDSRFKLRWFTPSCEVKLCGHATLAAAHVLFYELLNNHDTLVFDTLSGDLRVTKLKDGSLQMCFPEDAPAVIEATQDVKMVVKGVLDTEYNDRTEVLVSPKLDYMVICDPRIGYSNMAKVKPKITAEVYGAGERLGISGVIITCQGKDRDFLSRFFGPWCGIDEDPVTGSAHTVLAPFWQNKLNKQKFTAYQCSQRGGDLAVEILDKQVVAVCGKAVVVIHGTLNL</sequence>
<name>A0A9W7XGB8_9FUNG</name>
<dbReference type="Pfam" id="PF02567">
    <property type="entry name" value="PhzC-PhzF"/>
    <property type="match status" value="2"/>
</dbReference>
<dbReference type="EMBL" id="JANBOH010000205">
    <property type="protein sequence ID" value="KAJ1643941.1"/>
    <property type="molecule type" value="Genomic_DNA"/>
</dbReference>
<gene>
    <name evidence="4" type="ORF">LPJ64_004322</name>
</gene>
<evidence type="ECO:0000313" key="5">
    <source>
        <dbReference type="Proteomes" id="UP001145021"/>
    </source>
</evidence>
<dbReference type="Proteomes" id="UP001145021">
    <property type="component" value="Unassembled WGS sequence"/>
</dbReference>
<dbReference type="GO" id="GO:0005737">
    <property type="term" value="C:cytoplasm"/>
    <property type="evidence" value="ECO:0007669"/>
    <property type="project" value="TreeGrafter"/>
</dbReference>
<dbReference type="InterPro" id="IPR003719">
    <property type="entry name" value="Phenazine_PhzF-like"/>
</dbReference>
<dbReference type="AlphaFoldDB" id="A0A9W7XGB8"/>
<keyword evidence="3" id="KW-0732">Signal</keyword>
<feature type="chain" id="PRO_5040865934" evidence="3">
    <location>
        <begin position="19"/>
        <end position="571"/>
    </location>
</feature>
<evidence type="ECO:0000313" key="4">
    <source>
        <dbReference type="EMBL" id="KAJ1643941.1"/>
    </source>
</evidence>
<evidence type="ECO:0000256" key="3">
    <source>
        <dbReference type="SAM" id="SignalP"/>
    </source>
</evidence>
<accession>A0A9W7XGB8</accession>
<organism evidence="4 5">
    <name type="scientific">Coemansia asiatica</name>
    <dbReference type="NCBI Taxonomy" id="1052880"/>
    <lineage>
        <taxon>Eukaryota</taxon>
        <taxon>Fungi</taxon>
        <taxon>Fungi incertae sedis</taxon>
        <taxon>Zoopagomycota</taxon>
        <taxon>Kickxellomycotina</taxon>
        <taxon>Kickxellomycetes</taxon>
        <taxon>Kickxellales</taxon>
        <taxon>Kickxellaceae</taxon>
        <taxon>Coemansia</taxon>
    </lineage>
</organism>
<dbReference type="PANTHER" id="PTHR13774:SF17">
    <property type="entry name" value="PHENAZINE BIOSYNTHESIS-LIKE DOMAIN-CONTAINING PROTEIN"/>
    <property type="match status" value="1"/>
</dbReference>
<proteinExistence type="inferred from homology"/>
<reference evidence="4" key="1">
    <citation type="submission" date="2022-07" db="EMBL/GenBank/DDBJ databases">
        <title>Phylogenomic reconstructions and comparative analyses of Kickxellomycotina fungi.</title>
        <authorList>
            <person name="Reynolds N.K."/>
            <person name="Stajich J.E."/>
            <person name="Barry K."/>
            <person name="Grigoriev I.V."/>
            <person name="Crous P."/>
            <person name="Smith M.E."/>
        </authorList>
    </citation>
    <scope>NUCLEOTIDE SEQUENCE</scope>
    <source>
        <strain evidence="4">NBRC 105413</strain>
    </source>
</reference>
<dbReference type="PANTHER" id="PTHR13774">
    <property type="entry name" value="PHENAZINE BIOSYNTHESIS PROTEIN"/>
    <property type="match status" value="1"/>
</dbReference>